<dbReference type="InterPro" id="IPR050270">
    <property type="entry name" value="DegV_domain_contain"/>
</dbReference>
<dbReference type="InterPro" id="IPR004007">
    <property type="entry name" value="DhaL_dom"/>
</dbReference>
<gene>
    <name evidence="2" type="ORF">FYJ51_12305</name>
</gene>
<evidence type="ECO:0000313" key="3">
    <source>
        <dbReference type="Proteomes" id="UP000461880"/>
    </source>
</evidence>
<name>A0A7X2THK4_9FIRM</name>
<dbReference type="InterPro" id="IPR019986">
    <property type="entry name" value="YloV-like"/>
</dbReference>
<dbReference type="RefSeq" id="WP_154505903.1">
    <property type="nucleotide sequence ID" value="NZ_VUMN01000043.1"/>
</dbReference>
<dbReference type="InterPro" id="IPR048394">
    <property type="entry name" value="FakA-like_M"/>
</dbReference>
<dbReference type="GO" id="GO:0006071">
    <property type="term" value="P:glycerol metabolic process"/>
    <property type="evidence" value="ECO:0007669"/>
    <property type="project" value="InterPro"/>
</dbReference>
<accession>A0A7X2THK4</accession>
<proteinExistence type="predicted"/>
<keyword evidence="3" id="KW-1185">Reference proteome</keyword>
<dbReference type="Pfam" id="PF21645">
    <property type="entry name" value="FakA-like_M"/>
    <property type="match status" value="1"/>
</dbReference>
<evidence type="ECO:0000313" key="2">
    <source>
        <dbReference type="EMBL" id="MSS59676.1"/>
    </source>
</evidence>
<dbReference type="SMART" id="SM01121">
    <property type="entry name" value="Dak1_2"/>
    <property type="match status" value="1"/>
</dbReference>
<sequence>MNKIDGKVFRGMLMSGCSNLNNRRKEVDALNVFPVPDGDTGTNMSLTFTNGINEVNKSGSEDLPVVAKTLQRGLLMGARGNSGVILSQIFRGFYQSVGESHELDTKAFAAAMLNGAMLAYKAVMRPVEGTILTVVRESSDMADLYVKDHPEATIEEYMEILCKEARASLDRTPELLPILKEARVVDSGGSGLLAIFDGFKAYLDGAPIEDESARKKNGSEEIGASGYVTEFILKLSDQGVHLFKENRFRDSLSKLSENITVVNDADLVKVRVNTAQPGEVLNLGQRFGEFQAVQIDNLALGKPRESILENASKEEPAAEKDAEEKEYGIITVCAGEGLEKLFRGYRCDFIVSGGQTMNPSTEDFIKAIEKVHARHIFILPNNSNIIMAASQAAEVSEGRDVRVLPTKSIPQGLSACISFNPEADPEENQSAMMDAVGHVKTGQVTYAIKDTTVDGREIKAGDYMGILDKDIRLTSSDKVDAACRLISEMCDEDSEIVTLIAGKDASEEEVQKVQKYIEDHFEVDVDVEQGDQPVYCFIVGVE</sequence>
<dbReference type="Pfam" id="PF13684">
    <property type="entry name" value="FakA-like_C"/>
    <property type="match status" value="1"/>
</dbReference>
<feature type="domain" description="DhaL" evidence="1">
    <location>
        <begin position="7"/>
        <end position="201"/>
    </location>
</feature>
<dbReference type="Proteomes" id="UP000461880">
    <property type="component" value="Unassembled WGS sequence"/>
</dbReference>
<dbReference type="GO" id="GO:0004371">
    <property type="term" value="F:glycerone kinase activity"/>
    <property type="evidence" value="ECO:0007669"/>
    <property type="project" value="InterPro"/>
</dbReference>
<dbReference type="AlphaFoldDB" id="A0A7X2THK4"/>
<dbReference type="InterPro" id="IPR033470">
    <property type="entry name" value="FakA-like_C"/>
</dbReference>
<organism evidence="2 3">
    <name type="scientific">Stecheria intestinalis</name>
    <dbReference type="NCBI Taxonomy" id="2606630"/>
    <lineage>
        <taxon>Bacteria</taxon>
        <taxon>Bacillati</taxon>
        <taxon>Bacillota</taxon>
        <taxon>Erysipelotrichia</taxon>
        <taxon>Erysipelotrichales</taxon>
        <taxon>Erysipelotrichaceae</taxon>
        <taxon>Stecheria</taxon>
    </lineage>
</organism>
<dbReference type="SMART" id="SM01120">
    <property type="entry name" value="Dak2"/>
    <property type="match status" value="1"/>
</dbReference>
<dbReference type="PANTHER" id="PTHR33434:SF4">
    <property type="entry name" value="PHOSPHATASE PROTEIN"/>
    <property type="match status" value="1"/>
</dbReference>
<dbReference type="EMBL" id="VUMN01000043">
    <property type="protein sequence ID" value="MSS59676.1"/>
    <property type="molecule type" value="Genomic_DNA"/>
</dbReference>
<dbReference type="InterPro" id="IPR036117">
    <property type="entry name" value="DhaL_dom_sf"/>
</dbReference>
<dbReference type="PROSITE" id="PS51480">
    <property type="entry name" value="DHAL"/>
    <property type="match status" value="1"/>
</dbReference>
<dbReference type="SUPFAM" id="SSF101473">
    <property type="entry name" value="DhaL-like"/>
    <property type="match status" value="1"/>
</dbReference>
<evidence type="ECO:0000259" key="1">
    <source>
        <dbReference type="PROSITE" id="PS51480"/>
    </source>
</evidence>
<dbReference type="Gene3D" id="1.25.40.340">
    <property type="match status" value="1"/>
</dbReference>
<reference evidence="2 3" key="1">
    <citation type="submission" date="2019-08" db="EMBL/GenBank/DDBJ databases">
        <title>In-depth cultivation of the pig gut microbiome towards novel bacterial diversity and tailored functional studies.</title>
        <authorList>
            <person name="Wylensek D."/>
            <person name="Hitch T.C.A."/>
            <person name="Clavel T."/>
        </authorList>
    </citation>
    <scope>NUCLEOTIDE SEQUENCE [LARGE SCALE GENOMIC DNA]</scope>
    <source>
        <strain evidence="2 3">Oil+RF-744-GAM-WT-6</strain>
    </source>
</reference>
<dbReference type="PANTHER" id="PTHR33434">
    <property type="entry name" value="DEGV DOMAIN-CONTAINING PROTEIN DR_1986-RELATED"/>
    <property type="match status" value="1"/>
</dbReference>
<protein>
    <submittedName>
        <fullName evidence="2">DAK2 domain-containing protein</fullName>
    </submittedName>
</protein>
<comment type="caution">
    <text evidence="2">The sequence shown here is derived from an EMBL/GenBank/DDBJ whole genome shotgun (WGS) entry which is preliminary data.</text>
</comment>
<dbReference type="NCBIfam" id="TIGR03599">
    <property type="entry name" value="YloV"/>
    <property type="match status" value="1"/>
</dbReference>
<dbReference type="Pfam" id="PF02734">
    <property type="entry name" value="Dak2"/>
    <property type="match status" value="1"/>
</dbReference>